<dbReference type="InterPro" id="IPR025201">
    <property type="entry name" value="KdpD_TM"/>
</dbReference>
<dbReference type="Pfam" id="PF00582">
    <property type="entry name" value="Usp"/>
    <property type="match status" value="1"/>
</dbReference>
<dbReference type="InterPro" id="IPR052023">
    <property type="entry name" value="Histidine_kinase_KdpD"/>
</dbReference>
<proteinExistence type="predicted"/>
<dbReference type="SUPFAM" id="SSF52402">
    <property type="entry name" value="Adenine nucleotide alpha hydrolases-like"/>
    <property type="match status" value="1"/>
</dbReference>
<dbReference type="GO" id="GO:0000155">
    <property type="term" value="F:phosphorelay sensor kinase activity"/>
    <property type="evidence" value="ECO:0007669"/>
    <property type="project" value="InterPro"/>
</dbReference>
<dbReference type="FunFam" id="3.40.50.300:FF:000483">
    <property type="entry name" value="Sensor histidine kinase KdpD"/>
    <property type="match status" value="1"/>
</dbReference>
<dbReference type="InterPro" id="IPR003594">
    <property type="entry name" value="HATPase_dom"/>
</dbReference>
<dbReference type="EMBL" id="CP000910">
    <property type="protein sequence ID" value="ABY22659.1"/>
    <property type="molecule type" value="Genomic_DNA"/>
</dbReference>
<dbReference type="InterPro" id="IPR036890">
    <property type="entry name" value="HATPase_C_sf"/>
</dbReference>
<evidence type="ECO:0000256" key="5">
    <source>
        <dbReference type="ARBA" id="ARBA00022553"/>
    </source>
</evidence>
<dbReference type="Pfam" id="PF13493">
    <property type="entry name" value="DUF4118"/>
    <property type="match status" value="1"/>
</dbReference>
<dbReference type="Gene3D" id="1.20.120.620">
    <property type="entry name" value="Backbone structure of the membrane domain of e. Coli histidine kinase receptor kdpd"/>
    <property type="match status" value="1"/>
</dbReference>
<keyword evidence="11 14" id="KW-1133">Transmembrane helix</keyword>
<dbReference type="EC" id="2.7.13.3" evidence="4"/>
<evidence type="ECO:0000256" key="8">
    <source>
        <dbReference type="ARBA" id="ARBA00022741"/>
    </source>
</evidence>
<dbReference type="InterPro" id="IPR027417">
    <property type="entry name" value="P-loop_NTPase"/>
</dbReference>
<evidence type="ECO:0000256" key="9">
    <source>
        <dbReference type="ARBA" id="ARBA00022777"/>
    </source>
</evidence>
<dbReference type="InterPro" id="IPR036097">
    <property type="entry name" value="HisK_dim/P_sf"/>
</dbReference>
<evidence type="ECO:0000256" key="4">
    <source>
        <dbReference type="ARBA" id="ARBA00012438"/>
    </source>
</evidence>
<evidence type="ECO:0000256" key="1">
    <source>
        <dbReference type="ARBA" id="ARBA00000085"/>
    </source>
</evidence>
<evidence type="ECO:0000259" key="15">
    <source>
        <dbReference type="PROSITE" id="PS50109"/>
    </source>
</evidence>
<dbReference type="SMART" id="SM00388">
    <property type="entry name" value="HisKA"/>
    <property type="match status" value="1"/>
</dbReference>
<dbReference type="STRING" id="288705.RSal33209_0916"/>
<keyword evidence="10" id="KW-0067">ATP-binding</keyword>
<evidence type="ECO:0000313" key="17">
    <source>
        <dbReference type="Proteomes" id="UP000002007"/>
    </source>
</evidence>
<evidence type="ECO:0000256" key="2">
    <source>
        <dbReference type="ARBA" id="ARBA00004141"/>
    </source>
</evidence>
<evidence type="ECO:0000256" key="11">
    <source>
        <dbReference type="ARBA" id="ARBA00022989"/>
    </source>
</evidence>
<gene>
    <name evidence="16" type="primary">kdpD</name>
    <name evidence="16" type="ordered locus">RSal33209_0916</name>
</gene>
<dbReference type="HOGENOM" id="CLU_000445_113_1_11"/>
<dbReference type="CDD" id="cd00082">
    <property type="entry name" value="HisKA"/>
    <property type="match status" value="1"/>
</dbReference>
<dbReference type="Gene3D" id="3.40.50.300">
    <property type="entry name" value="P-loop containing nucleotide triphosphate hydrolases"/>
    <property type="match status" value="1"/>
</dbReference>
<dbReference type="SMART" id="SM00387">
    <property type="entry name" value="HATPase_c"/>
    <property type="match status" value="1"/>
</dbReference>
<feature type="transmembrane region" description="Helical" evidence="14">
    <location>
        <begin position="446"/>
        <end position="466"/>
    </location>
</feature>
<name>A9WQL7_RENSM</name>
<feature type="transmembrane region" description="Helical" evidence="14">
    <location>
        <begin position="415"/>
        <end position="434"/>
    </location>
</feature>
<dbReference type="SUPFAM" id="SSF47384">
    <property type="entry name" value="Homodimeric domain of signal transducing histidine kinase"/>
    <property type="match status" value="1"/>
</dbReference>
<dbReference type="Gene3D" id="3.40.50.620">
    <property type="entry name" value="HUPs"/>
    <property type="match status" value="1"/>
</dbReference>
<keyword evidence="17" id="KW-1185">Reference proteome</keyword>
<keyword evidence="8" id="KW-0547">Nucleotide-binding</keyword>
<feature type="domain" description="Histidine kinase" evidence="15">
    <location>
        <begin position="659"/>
        <end position="876"/>
    </location>
</feature>
<evidence type="ECO:0000313" key="16">
    <source>
        <dbReference type="EMBL" id="ABY22659.1"/>
    </source>
</evidence>
<evidence type="ECO:0000256" key="13">
    <source>
        <dbReference type="ARBA" id="ARBA00023136"/>
    </source>
</evidence>
<evidence type="ECO:0000256" key="6">
    <source>
        <dbReference type="ARBA" id="ARBA00022679"/>
    </source>
</evidence>
<dbReference type="Pfam" id="PF00512">
    <property type="entry name" value="HisKA"/>
    <property type="match status" value="1"/>
</dbReference>
<dbReference type="Gene3D" id="1.10.287.130">
    <property type="match status" value="1"/>
</dbReference>
<dbReference type="Gene3D" id="3.30.565.10">
    <property type="entry name" value="Histidine kinase-like ATPase, C-terminal domain"/>
    <property type="match status" value="1"/>
</dbReference>
<dbReference type="InterPro" id="IPR006016">
    <property type="entry name" value="UspA"/>
</dbReference>
<dbReference type="KEGG" id="rsa:RSal33209_0916"/>
<dbReference type="SUPFAM" id="SSF55874">
    <property type="entry name" value="ATPase domain of HSP90 chaperone/DNA topoisomerase II/histidine kinase"/>
    <property type="match status" value="1"/>
</dbReference>
<evidence type="ECO:0000256" key="12">
    <source>
        <dbReference type="ARBA" id="ARBA00023012"/>
    </source>
</evidence>
<dbReference type="Pfam" id="PF02702">
    <property type="entry name" value="KdpD"/>
    <property type="match status" value="1"/>
</dbReference>
<keyword evidence="9" id="KW-0418">Kinase</keyword>
<protein>
    <recommendedName>
        <fullName evidence="4">histidine kinase</fullName>
        <ecNumber evidence="4">2.7.13.3</ecNumber>
    </recommendedName>
</protein>
<dbReference type="eggNOG" id="COG2205">
    <property type="taxonomic scope" value="Bacteria"/>
</dbReference>
<dbReference type="Pfam" id="PF02518">
    <property type="entry name" value="HATPase_c"/>
    <property type="match status" value="1"/>
</dbReference>
<dbReference type="GO" id="GO:0005524">
    <property type="term" value="F:ATP binding"/>
    <property type="evidence" value="ECO:0007669"/>
    <property type="project" value="UniProtKB-KW"/>
</dbReference>
<dbReference type="GO" id="GO:0005886">
    <property type="term" value="C:plasma membrane"/>
    <property type="evidence" value="ECO:0007669"/>
    <property type="project" value="UniProtKB-SubCell"/>
</dbReference>
<dbReference type="GO" id="GO:0005737">
    <property type="term" value="C:cytoplasm"/>
    <property type="evidence" value="ECO:0007669"/>
    <property type="project" value="UniProtKB-ARBA"/>
</dbReference>
<accession>A9WQL7</accession>
<keyword evidence="5" id="KW-0597">Phosphoprotein</keyword>
<evidence type="ECO:0000256" key="10">
    <source>
        <dbReference type="ARBA" id="ARBA00022840"/>
    </source>
</evidence>
<dbReference type="PANTHER" id="PTHR45569:SF1">
    <property type="entry name" value="SENSOR PROTEIN KDPD"/>
    <property type="match status" value="1"/>
</dbReference>
<evidence type="ECO:0000256" key="7">
    <source>
        <dbReference type="ARBA" id="ARBA00022692"/>
    </source>
</evidence>
<dbReference type="AlphaFoldDB" id="A9WQL7"/>
<organism evidence="16 17">
    <name type="scientific">Renibacterium salmoninarum (strain ATCC 33209 / DSM 20767 / JCM 11484 / NBRC 15589 / NCIMB 2235)</name>
    <dbReference type="NCBI Taxonomy" id="288705"/>
    <lineage>
        <taxon>Bacteria</taxon>
        <taxon>Bacillati</taxon>
        <taxon>Actinomycetota</taxon>
        <taxon>Actinomycetes</taxon>
        <taxon>Micrococcales</taxon>
        <taxon>Micrococcaceae</taxon>
        <taxon>Renibacterium</taxon>
    </lineage>
</organism>
<keyword evidence="6" id="KW-0808">Transferase</keyword>
<evidence type="ECO:0000256" key="14">
    <source>
        <dbReference type="SAM" id="Phobius"/>
    </source>
</evidence>
<comment type="catalytic activity">
    <reaction evidence="1">
        <text>ATP + protein L-histidine = ADP + protein N-phospho-L-histidine.</text>
        <dbReference type="EC" id="2.7.13.3"/>
    </reaction>
</comment>
<sequence length="892" mass="95442">MWLICTVQTSHNSTLDGGWRGITTAEKAGIGEDGIMARGTLRILLGAAPGVGKTFAMLEEAHLKIGQGVDTVVAIALHHGRKDTQALLAGLEVIPTKQVEYRGSHFEEMDVDAVLERAPQLALVDEYAHTVVSEHGTKASRKRWEDVELLLDAGIDVISTLNIQHLASLGDVVSQITETKQGETVPDDIVRRADQIELIDISPELLRQRLSAGNIYSADKVDAALASYFRMGNLSALRELALLWLADQVEDGLSAYRADHSIEASWPTRERVVVGLTGGPEGEVLIRRAARILARVSGGELLGVHVRASDGVLAESPRELETQRQLLKDLGGSYHSVTGEDQAQALLDFARRVNATQLVVGTSRRRPLARLVRGAGVGSKVVRGSGDIDVHMVSHPLGGRGVVFRKAGALGRRRLMLGFALAIVIPVILEWALVQWVPDSFTTETLIQLTGCVVVAVIGGLWPALLAAVFSSLLLNFFTAAPIGTLTIADPENLLALIIFLIVSAVVAVVVDLATRRTRDALRAGAEAATLSELARGAVAGEDSLQTFLDQGREAFRVDSVSLLLKDPMTTSTPVWRFEAASGLNPPDNPETSDNIEEVQNELVLALNGRVLNVSDRRLLAAFGAHLLALRQRIQLDASRRDNVRLAEGNTMRTSILRAVSHDLRTPLAAIKLSVSSLRQDGVRFPPEDEAELLASVETSADRLDALVGNLLDMSRISSDAVNPLLGPVRWTDAIDAALQGLPEEQLRLELPANMPAIEADPGMLERVIANVVENALKYAPNSDLVLLGTVSGTPTIAGQPASELRIVDHGRGVAAKDVVAMFRPFQRLDDVPDGSGVGLGLAVAKGFTEAMGGVLTAEQTPGGGLTMVMRLPLSSGAAEAVRATQVERSVK</sequence>
<dbReference type="InterPro" id="IPR014729">
    <property type="entry name" value="Rossmann-like_a/b/a_fold"/>
</dbReference>
<dbReference type="PRINTS" id="PR00344">
    <property type="entry name" value="BCTRLSENSOR"/>
</dbReference>
<keyword evidence="13 14" id="KW-0472">Membrane</keyword>
<keyword evidence="7 14" id="KW-0812">Transmembrane</keyword>
<dbReference type="InterPro" id="IPR004358">
    <property type="entry name" value="Sig_transdc_His_kin-like_C"/>
</dbReference>
<comment type="subcellular location">
    <subcellularLocation>
        <location evidence="3">Cell membrane</location>
    </subcellularLocation>
    <subcellularLocation>
        <location evidence="2">Membrane</location>
        <topology evidence="2">Multi-pass membrane protein</topology>
    </subcellularLocation>
</comment>
<dbReference type="InterPro" id="IPR003661">
    <property type="entry name" value="HisK_dim/P_dom"/>
</dbReference>
<dbReference type="PROSITE" id="PS50109">
    <property type="entry name" value="HIS_KIN"/>
    <property type="match status" value="1"/>
</dbReference>
<dbReference type="InterPro" id="IPR005467">
    <property type="entry name" value="His_kinase_dom"/>
</dbReference>
<dbReference type="InterPro" id="IPR038318">
    <property type="entry name" value="KdpD_sf"/>
</dbReference>
<feature type="transmembrane region" description="Helical" evidence="14">
    <location>
        <begin position="495"/>
        <end position="514"/>
    </location>
</feature>
<dbReference type="InterPro" id="IPR003852">
    <property type="entry name" value="Sig_transdc_His_kinase_KdpD_N"/>
</dbReference>
<evidence type="ECO:0000256" key="3">
    <source>
        <dbReference type="ARBA" id="ARBA00004236"/>
    </source>
</evidence>
<dbReference type="PANTHER" id="PTHR45569">
    <property type="entry name" value="SENSOR PROTEIN KDPD"/>
    <property type="match status" value="1"/>
</dbReference>
<reference evidence="17" key="1">
    <citation type="journal article" date="2008" name="J. Bacteriol.">
        <title>Genome sequence of the fish pathogen Renibacterium salmoninarum suggests reductive evolution away from an environmental Arthrobacter ancestor.</title>
        <authorList>
            <person name="Wiens G.D."/>
            <person name="Rockey D.D."/>
            <person name="Wu Z."/>
            <person name="Chang J."/>
            <person name="Levy R."/>
            <person name="Crane S."/>
            <person name="Chen D.S."/>
            <person name="Capri G.R."/>
            <person name="Burnett J.R."/>
            <person name="Sudheesh P.S."/>
            <person name="Schipma M.J."/>
            <person name="Burd H."/>
            <person name="Bhattacharyya A."/>
            <person name="Rhodes L.D."/>
            <person name="Kaul R."/>
            <person name="Strom M.S."/>
        </authorList>
    </citation>
    <scope>NUCLEOTIDE SEQUENCE [LARGE SCALE GENOMIC DNA]</scope>
    <source>
        <strain evidence="17">ATCC 33209 / DSM 20767 / JCM 11484 / NBRC 15589 / NCIMB 2235</strain>
    </source>
</reference>
<keyword evidence="12" id="KW-0902">Two-component regulatory system</keyword>
<dbReference type="Proteomes" id="UP000002007">
    <property type="component" value="Chromosome"/>
</dbReference>